<comment type="caution">
    <text evidence="1">The sequence shown here is derived from an EMBL/GenBank/DDBJ whole genome shotgun (WGS) entry which is preliminary data.</text>
</comment>
<dbReference type="STRING" id="1237149.C900_02253"/>
<dbReference type="Proteomes" id="UP000011135">
    <property type="component" value="Unassembled WGS sequence"/>
</dbReference>
<evidence type="ECO:0000313" key="2">
    <source>
        <dbReference type="Proteomes" id="UP000011135"/>
    </source>
</evidence>
<reference evidence="1 2" key="1">
    <citation type="submission" date="2012-12" db="EMBL/GenBank/DDBJ databases">
        <title>Genome assembly of Fulvivirga imtechensis AK7.</title>
        <authorList>
            <person name="Nupur N."/>
            <person name="Khatri I."/>
            <person name="Kumar R."/>
            <person name="Subramanian S."/>
            <person name="Pinnaka A."/>
        </authorList>
    </citation>
    <scope>NUCLEOTIDE SEQUENCE [LARGE SCALE GENOMIC DNA]</scope>
    <source>
        <strain evidence="1 2">AK7</strain>
    </source>
</reference>
<dbReference type="AlphaFoldDB" id="L8JUG0"/>
<organism evidence="1 2">
    <name type="scientific">Fulvivirga imtechensis AK7</name>
    <dbReference type="NCBI Taxonomy" id="1237149"/>
    <lineage>
        <taxon>Bacteria</taxon>
        <taxon>Pseudomonadati</taxon>
        <taxon>Bacteroidota</taxon>
        <taxon>Cytophagia</taxon>
        <taxon>Cytophagales</taxon>
        <taxon>Fulvivirgaceae</taxon>
        <taxon>Fulvivirga</taxon>
    </lineage>
</organism>
<proteinExistence type="predicted"/>
<gene>
    <name evidence="1" type="ORF">C900_02253</name>
</gene>
<accession>L8JUG0</accession>
<protein>
    <submittedName>
        <fullName evidence="1">Uncharacterized protein</fullName>
    </submittedName>
</protein>
<evidence type="ECO:0000313" key="1">
    <source>
        <dbReference type="EMBL" id="ELR71878.1"/>
    </source>
</evidence>
<dbReference type="EMBL" id="AMZN01000032">
    <property type="protein sequence ID" value="ELR71878.1"/>
    <property type="molecule type" value="Genomic_DNA"/>
</dbReference>
<name>L8JUG0_9BACT</name>
<keyword evidence="2" id="KW-1185">Reference proteome</keyword>
<sequence length="55" mass="5994">MSKKPPANPPNTTLNITFQLPTPVAININAPIKHIKVDVSPIEPGIKPKNILENE</sequence>